<dbReference type="Gene3D" id="3.20.19.10">
    <property type="entry name" value="Aconitase, domain 4"/>
    <property type="match status" value="1"/>
</dbReference>
<dbReference type="InterPro" id="IPR004431">
    <property type="entry name" value="3-IsopropMal_deHydase_ssu"/>
</dbReference>
<comment type="subunit">
    <text evidence="5 10">Heterodimer of LeuC and LeuD.</text>
</comment>
<dbReference type="PANTHER" id="PTHR43345">
    <property type="entry name" value="3-ISOPROPYLMALATE DEHYDRATASE SMALL SUBUNIT 2-RELATED-RELATED"/>
    <property type="match status" value="1"/>
</dbReference>
<dbReference type="SUPFAM" id="SSF52016">
    <property type="entry name" value="LeuD/IlvD-like"/>
    <property type="match status" value="1"/>
</dbReference>
<evidence type="ECO:0000256" key="9">
    <source>
        <dbReference type="ARBA" id="ARBA00023304"/>
    </source>
</evidence>
<evidence type="ECO:0000313" key="12">
    <source>
        <dbReference type="EMBL" id="GGJ08763.1"/>
    </source>
</evidence>
<dbReference type="GO" id="GO:0003861">
    <property type="term" value="F:3-isopropylmalate dehydratase activity"/>
    <property type="evidence" value="ECO:0007669"/>
    <property type="project" value="UniProtKB-UniRule"/>
</dbReference>
<dbReference type="EC" id="4.2.1.33" evidence="10"/>
<feature type="domain" description="Aconitase A/isopropylmalate dehydratase small subunit swivel" evidence="11">
    <location>
        <begin position="1"/>
        <end position="123"/>
    </location>
</feature>
<evidence type="ECO:0000259" key="11">
    <source>
        <dbReference type="Pfam" id="PF00694"/>
    </source>
</evidence>
<dbReference type="AlphaFoldDB" id="A0A917NL64"/>
<dbReference type="InterPro" id="IPR015928">
    <property type="entry name" value="Aconitase/3IPM_dehydase_swvl"/>
</dbReference>
<evidence type="ECO:0000256" key="10">
    <source>
        <dbReference type="HAMAP-Rule" id="MF_01031"/>
    </source>
</evidence>
<name>A0A917NL64_9PROT</name>
<dbReference type="GO" id="GO:0009316">
    <property type="term" value="C:3-isopropylmalate dehydratase complex"/>
    <property type="evidence" value="ECO:0007669"/>
    <property type="project" value="InterPro"/>
</dbReference>
<dbReference type="InterPro" id="IPR033940">
    <property type="entry name" value="IPMI_Swivel"/>
</dbReference>
<evidence type="ECO:0000256" key="4">
    <source>
        <dbReference type="ARBA" id="ARBA00009845"/>
    </source>
</evidence>
<evidence type="ECO:0000256" key="8">
    <source>
        <dbReference type="ARBA" id="ARBA00023239"/>
    </source>
</evidence>
<dbReference type="Pfam" id="PF00694">
    <property type="entry name" value="Aconitase_C"/>
    <property type="match status" value="1"/>
</dbReference>
<keyword evidence="7 10" id="KW-0028">Amino-acid biosynthesis</keyword>
<dbReference type="EMBL" id="BMKW01000003">
    <property type="protein sequence ID" value="GGJ08763.1"/>
    <property type="molecule type" value="Genomic_DNA"/>
</dbReference>
<reference evidence="12" key="1">
    <citation type="journal article" date="2014" name="Int. J. Syst. Evol. Microbiol.">
        <title>Complete genome sequence of Corynebacterium casei LMG S-19264T (=DSM 44701T), isolated from a smear-ripened cheese.</title>
        <authorList>
            <consortium name="US DOE Joint Genome Institute (JGI-PGF)"/>
            <person name="Walter F."/>
            <person name="Albersmeier A."/>
            <person name="Kalinowski J."/>
            <person name="Ruckert C."/>
        </authorList>
    </citation>
    <scope>NUCLEOTIDE SEQUENCE</scope>
    <source>
        <strain evidence="12">CGMCC 1.3617</strain>
    </source>
</reference>
<dbReference type="HAMAP" id="MF_01031">
    <property type="entry name" value="LeuD_type1"/>
    <property type="match status" value="1"/>
</dbReference>
<evidence type="ECO:0000256" key="6">
    <source>
        <dbReference type="ARBA" id="ARBA00022430"/>
    </source>
</evidence>
<keyword evidence="6 10" id="KW-0432">Leucine biosynthesis</keyword>
<comment type="function">
    <text evidence="2 10">Catalyzes the isomerization between 2-isopropylmalate and 3-isopropylmalate, via the formation of 2-isopropylmaleate.</text>
</comment>
<dbReference type="Proteomes" id="UP000661507">
    <property type="component" value="Unassembled WGS sequence"/>
</dbReference>
<dbReference type="NCBIfam" id="TIGR00171">
    <property type="entry name" value="leuD"/>
    <property type="match status" value="1"/>
</dbReference>
<comment type="catalytic activity">
    <reaction evidence="1 10">
        <text>(2R,3S)-3-isopropylmalate = (2S)-2-isopropylmalate</text>
        <dbReference type="Rhea" id="RHEA:32287"/>
        <dbReference type="ChEBI" id="CHEBI:1178"/>
        <dbReference type="ChEBI" id="CHEBI:35121"/>
        <dbReference type="EC" id="4.2.1.33"/>
    </reaction>
</comment>
<evidence type="ECO:0000313" key="13">
    <source>
        <dbReference type="Proteomes" id="UP000661507"/>
    </source>
</evidence>
<dbReference type="NCBIfam" id="NF002458">
    <property type="entry name" value="PRK01641.1"/>
    <property type="match status" value="1"/>
</dbReference>
<protein>
    <recommendedName>
        <fullName evidence="10">3-isopropylmalate dehydratase small subunit</fullName>
        <ecNumber evidence="10">4.2.1.33</ecNumber>
    </recommendedName>
    <alternativeName>
        <fullName evidence="10">Alpha-IPM isomerase</fullName>
        <shortName evidence="10">IPMI</shortName>
    </alternativeName>
    <alternativeName>
        <fullName evidence="10">Isopropylmalate isomerase</fullName>
    </alternativeName>
</protein>
<gene>
    <name evidence="10 12" type="primary">leuD</name>
    <name evidence="12" type="ORF">GCM10011320_14620</name>
</gene>
<keyword evidence="9 10" id="KW-0100">Branched-chain amino acid biosynthesis</keyword>
<dbReference type="GO" id="GO:0009098">
    <property type="term" value="P:L-leucine biosynthetic process"/>
    <property type="evidence" value="ECO:0007669"/>
    <property type="project" value="UniProtKB-UniRule"/>
</dbReference>
<dbReference type="FunFam" id="3.20.19.10:FF:000003">
    <property type="entry name" value="3-isopropylmalate dehydratase small subunit"/>
    <property type="match status" value="1"/>
</dbReference>
<dbReference type="CDD" id="cd01577">
    <property type="entry name" value="IPMI_Swivel"/>
    <property type="match status" value="1"/>
</dbReference>
<evidence type="ECO:0000256" key="7">
    <source>
        <dbReference type="ARBA" id="ARBA00022605"/>
    </source>
</evidence>
<dbReference type="InterPro" id="IPR000573">
    <property type="entry name" value="AconitaseA/IPMdHydase_ssu_swvl"/>
</dbReference>
<dbReference type="PANTHER" id="PTHR43345:SF5">
    <property type="entry name" value="3-ISOPROPYLMALATE DEHYDRATASE SMALL SUBUNIT"/>
    <property type="match status" value="1"/>
</dbReference>
<proteinExistence type="inferred from homology"/>
<sequence length="208" mass="22814">MDKFTRVSGAAAPMLRANVDTDVIIPIQRLVGTGRTGLGPYAFERMRYNKDGSDNPDFVLNLPQYRDSPILLAGPNFGCGSSREGAVWALMGMGFRAVLAPSFGDIFFNNCFQNGMLPIVLPEEVIGRIAAETEAAQGARHTVVDLARQVVVTPEGAEIPFAVDARKKEALLEGLDDIALTLRFKDRIDGWYAADRAARPWAWESVER</sequence>
<comment type="caution">
    <text evidence="12">The sequence shown here is derived from an EMBL/GenBank/DDBJ whole genome shotgun (WGS) entry which is preliminary data.</text>
</comment>
<dbReference type="InterPro" id="IPR050075">
    <property type="entry name" value="LeuD"/>
</dbReference>
<reference evidence="12" key="2">
    <citation type="submission" date="2020-09" db="EMBL/GenBank/DDBJ databases">
        <authorList>
            <person name="Sun Q."/>
            <person name="Zhou Y."/>
        </authorList>
    </citation>
    <scope>NUCLEOTIDE SEQUENCE</scope>
    <source>
        <strain evidence="12">CGMCC 1.3617</strain>
    </source>
</reference>
<keyword evidence="8 10" id="KW-0456">Lyase</keyword>
<evidence type="ECO:0000256" key="2">
    <source>
        <dbReference type="ARBA" id="ARBA00002695"/>
    </source>
</evidence>
<keyword evidence="13" id="KW-1185">Reference proteome</keyword>
<comment type="similarity">
    <text evidence="4 10">Belongs to the LeuD family. LeuD type 1 subfamily.</text>
</comment>
<evidence type="ECO:0000256" key="3">
    <source>
        <dbReference type="ARBA" id="ARBA00004729"/>
    </source>
</evidence>
<dbReference type="RefSeq" id="WP_188966288.1">
    <property type="nucleotide sequence ID" value="NZ_BMKW01000003.1"/>
</dbReference>
<accession>A0A917NL64</accession>
<organism evidence="12 13">
    <name type="scientific">Neoroseomonas lacus</name>
    <dbReference type="NCBI Taxonomy" id="287609"/>
    <lineage>
        <taxon>Bacteria</taxon>
        <taxon>Pseudomonadati</taxon>
        <taxon>Pseudomonadota</taxon>
        <taxon>Alphaproteobacteria</taxon>
        <taxon>Acetobacterales</taxon>
        <taxon>Acetobacteraceae</taxon>
        <taxon>Neoroseomonas</taxon>
    </lineage>
</organism>
<comment type="pathway">
    <text evidence="3 10">Amino-acid biosynthesis; L-leucine biosynthesis; L-leucine from 3-methyl-2-oxobutanoate: step 2/4.</text>
</comment>
<evidence type="ECO:0000256" key="1">
    <source>
        <dbReference type="ARBA" id="ARBA00000491"/>
    </source>
</evidence>
<evidence type="ECO:0000256" key="5">
    <source>
        <dbReference type="ARBA" id="ARBA00011271"/>
    </source>
</evidence>